<dbReference type="Proteomes" id="UP000198951">
    <property type="component" value="Unassembled WGS sequence"/>
</dbReference>
<dbReference type="EMBL" id="FNRD01000020">
    <property type="protein sequence ID" value="SEB06874.1"/>
    <property type="molecule type" value="Genomic_DNA"/>
</dbReference>
<keyword evidence="1" id="KW-0677">Repeat</keyword>
<evidence type="ECO:0000256" key="2">
    <source>
        <dbReference type="SAM" id="SignalP"/>
    </source>
</evidence>
<evidence type="ECO:0000256" key="1">
    <source>
        <dbReference type="ARBA" id="ARBA00022737"/>
    </source>
</evidence>
<evidence type="ECO:0000313" key="4">
    <source>
        <dbReference type="EMBL" id="SEB06874.1"/>
    </source>
</evidence>
<dbReference type="OrthoDB" id="2582440at2"/>
<feature type="signal peptide" evidence="2">
    <location>
        <begin position="1"/>
        <end position="20"/>
    </location>
</feature>
<accession>A0A1H4GBD8</accession>
<feature type="domain" description="HYR" evidence="3">
    <location>
        <begin position="25"/>
        <end position="122"/>
    </location>
</feature>
<protein>
    <submittedName>
        <fullName evidence="4">HYR domain-containing protein</fullName>
    </submittedName>
</protein>
<feature type="domain" description="HYR" evidence="3">
    <location>
        <begin position="216"/>
        <end position="313"/>
    </location>
</feature>
<dbReference type="PANTHER" id="PTHR24273:SF32">
    <property type="entry name" value="HYALIN"/>
    <property type="match status" value="1"/>
</dbReference>
<keyword evidence="2" id="KW-0732">Signal</keyword>
<feature type="domain" description="HYR" evidence="3">
    <location>
        <begin position="314"/>
        <end position="408"/>
    </location>
</feature>
<dbReference type="InterPro" id="IPR003410">
    <property type="entry name" value="HYR_dom"/>
</dbReference>
<proteinExistence type="predicted"/>
<keyword evidence="5" id="KW-1185">Reference proteome</keyword>
<organism evidence="4 5">
    <name type="scientific">Flavobacterium gillisiae</name>
    <dbReference type="NCBI Taxonomy" id="150146"/>
    <lineage>
        <taxon>Bacteria</taxon>
        <taxon>Pseudomonadati</taxon>
        <taxon>Bacteroidota</taxon>
        <taxon>Flavobacteriia</taxon>
        <taxon>Flavobacteriales</taxon>
        <taxon>Flavobacteriaceae</taxon>
        <taxon>Flavobacterium</taxon>
    </lineage>
</organism>
<sequence length="426" mass="42949">MKKKYLFTILLVLSSFYNYGQCTVPDIENPTFTSCPTNLTPNVGAGTCTASVATANPVTADNCAVTKLTWALTGATTGNSPATGINNLATQAFNLGTTTVTYTASDAAGNSEVCYYTVIVSDNINPTISCPANVNTNVGAGTCTASVATANSVTADNCSVTKLTWALTGATTANSAATGINNLGTQVFNLGTTTVTYTVSDAAGNTANCSYTVIVTDNINPTFTSCPTNLTPNVGAGTCTASVATANPVTADNCSVTKLTWALTGATTANSVATGINNLGTQVFNLGTTTVTYTVSDAANNSVSCSFTVIVSDNINPTITCPSNMTANIGAGSCTASVITPNPTTNDNCSVTKLTWALTGATTGNSAASGINNLGTQVFNLGTTTVTYTVSDAANNSVSCSFTVIVSDNINPTITCPSNMTANVGA</sequence>
<feature type="chain" id="PRO_5011490734" evidence="2">
    <location>
        <begin position="21"/>
        <end position="426"/>
    </location>
</feature>
<reference evidence="5" key="1">
    <citation type="submission" date="2016-10" db="EMBL/GenBank/DDBJ databases">
        <authorList>
            <person name="Varghese N."/>
            <person name="Submissions S."/>
        </authorList>
    </citation>
    <scope>NUCLEOTIDE SEQUENCE [LARGE SCALE GENOMIC DNA]</scope>
    <source>
        <strain evidence="5">DSM 22376</strain>
    </source>
</reference>
<dbReference type="AlphaFoldDB" id="A0A1H4GBD8"/>
<feature type="non-terminal residue" evidence="4">
    <location>
        <position position="426"/>
    </location>
</feature>
<dbReference type="Pfam" id="PF02494">
    <property type="entry name" value="HYR"/>
    <property type="match status" value="4"/>
</dbReference>
<evidence type="ECO:0000259" key="3">
    <source>
        <dbReference type="PROSITE" id="PS50825"/>
    </source>
</evidence>
<evidence type="ECO:0000313" key="5">
    <source>
        <dbReference type="Proteomes" id="UP000198951"/>
    </source>
</evidence>
<dbReference type="RefSeq" id="WP_143031891.1">
    <property type="nucleotide sequence ID" value="NZ_FNRD01000020.1"/>
</dbReference>
<dbReference type="Gene3D" id="2.60.40.10">
    <property type="entry name" value="Immunoglobulins"/>
    <property type="match status" value="1"/>
</dbReference>
<dbReference type="STRING" id="150146.SAMN05443667_1201"/>
<dbReference type="InterPro" id="IPR013783">
    <property type="entry name" value="Ig-like_fold"/>
</dbReference>
<dbReference type="PROSITE" id="PS50825">
    <property type="entry name" value="HYR"/>
    <property type="match status" value="3"/>
</dbReference>
<gene>
    <name evidence="4" type="ORF">SAMN05443667_1201</name>
</gene>
<name>A0A1H4GBD8_9FLAO</name>
<dbReference type="PANTHER" id="PTHR24273">
    <property type="entry name" value="FI04643P-RELATED"/>
    <property type="match status" value="1"/>
</dbReference>